<protein>
    <submittedName>
        <fullName evidence="2">Uncharacterized protein</fullName>
    </submittedName>
</protein>
<keyword evidence="3" id="KW-1185">Reference proteome</keyword>
<organism evidence="2 3">
    <name type="scientific">Sphagnurus paluster</name>
    <dbReference type="NCBI Taxonomy" id="117069"/>
    <lineage>
        <taxon>Eukaryota</taxon>
        <taxon>Fungi</taxon>
        <taxon>Dikarya</taxon>
        <taxon>Basidiomycota</taxon>
        <taxon>Agaricomycotina</taxon>
        <taxon>Agaricomycetes</taxon>
        <taxon>Agaricomycetidae</taxon>
        <taxon>Agaricales</taxon>
        <taxon>Tricholomatineae</taxon>
        <taxon>Lyophyllaceae</taxon>
        <taxon>Sphagnurus</taxon>
    </lineage>
</organism>
<gene>
    <name evidence="2" type="ORF">H0H81_012565</name>
</gene>
<feature type="non-terminal residue" evidence="2">
    <location>
        <position position="1"/>
    </location>
</feature>
<reference evidence="2" key="2">
    <citation type="submission" date="2021-10" db="EMBL/GenBank/DDBJ databases">
        <title>Phylogenomics reveals ancestral predisposition of the termite-cultivated fungus Termitomyces towards a domesticated lifestyle.</title>
        <authorList>
            <person name="Auxier B."/>
            <person name="Grum-Grzhimaylo A."/>
            <person name="Cardenas M.E."/>
            <person name="Lodge J.D."/>
            <person name="Laessoe T."/>
            <person name="Pedersen O."/>
            <person name="Smith M.E."/>
            <person name="Kuyper T.W."/>
            <person name="Franco-Molano E.A."/>
            <person name="Baroni T.J."/>
            <person name="Aanen D.K."/>
        </authorList>
    </citation>
    <scope>NUCLEOTIDE SEQUENCE</scope>
    <source>
        <strain evidence="2">D49</strain>
    </source>
</reference>
<proteinExistence type="predicted"/>
<name>A0A9P7FRQ8_9AGAR</name>
<feature type="region of interest" description="Disordered" evidence="1">
    <location>
        <begin position="1"/>
        <end position="27"/>
    </location>
</feature>
<evidence type="ECO:0000313" key="2">
    <source>
        <dbReference type="EMBL" id="KAG5635058.1"/>
    </source>
</evidence>
<sequence length="122" mass="12660">MVDGGWAGPGAEGDGEGDGDGEGLGVDGLVGAAGVELCDVEEELGGLGEAVRMVSGGRRTRWGGRWERGSRLGHWGLIQIGFIKDMDQLTVAADLPQEAASRAEILPGACLAGTLQRRLREC</sequence>
<feature type="compositionally biased region" description="Gly residues" evidence="1">
    <location>
        <begin position="1"/>
        <end position="12"/>
    </location>
</feature>
<evidence type="ECO:0000313" key="3">
    <source>
        <dbReference type="Proteomes" id="UP000717328"/>
    </source>
</evidence>
<comment type="caution">
    <text evidence="2">The sequence shown here is derived from an EMBL/GenBank/DDBJ whole genome shotgun (WGS) entry which is preliminary data.</text>
</comment>
<dbReference type="Proteomes" id="UP000717328">
    <property type="component" value="Unassembled WGS sequence"/>
</dbReference>
<accession>A0A9P7FRQ8</accession>
<dbReference type="EMBL" id="JABCKI010006192">
    <property type="protein sequence ID" value="KAG5635058.1"/>
    <property type="molecule type" value="Genomic_DNA"/>
</dbReference>
<dbReference type="AlphaFoldDB" id="A0A9P7FRQ8"/>
<evidence type="ECO:0000256" key="1">
    <source>
        <dbReference type="SAM" id="MobiDB-lite"/>
    </source>
</evidence>
<reference evidence="2" key="1">
    <citation type="submission" date="2021-02" db="EMBL/GenBank/DDBJ databases">
        <authorList>
            <person name="Nieuwenhuis M."/>
            <person name="Van De Peppel L.J.J."/>
        </authorList>
    </citation>
    <scope>NUCLEOTIDE SEQUENCE</scope>
    <source>
        <strain evidence="2">D49</strain>
    </source>
</reference>